<accession>A0A2S8GHD4</accession>
<sequence length="78" mass="8524">MPISAFLQTLVKFAENVPSSAEVESGGVVFRPLRLDAPTIALFVHCHSSKNMQVEAISPARSVSCDRMRWMGFNGNSV</sequence>
<comment type="caution">
    <text evidence="1">The sequence shown here is derived from an EMBL/GenBank/DDBJ whole genome shotgun (WGS) entry which is preliminary data.</text>
</comment>
<dbReference type="EMBL" id="PUHZ01000022">
    <property type="protein sequence ID" value="PQO43875.1"/>
    <property type="molecule type" value="Genomic_DNA"/>
</dbReference>
<protein>
    <submittedName>
        <fullName evidence="1">Uncharacterized protein</fullName>
    </submittedName>
</protein>
<dbReference type="Proteomes" id="UP000237819">
    <property type="component" value="Unassembled WGS sequence"/>
</dbReference>
<reference evidence="1 2" key="1">
    <citation type="submission" date="2018-02" db="EMBL/GenBank/DDBJ databases">
        <title>Comparative genomes isolates from brazilian mangrove.</title>
        <authorList>
            <person name="Araujo J.E."/>
            <person name="Taketani R.G."/>
            <person name="Silva M.C.P."/>
            <person name="Loureco M.V."/>
            <person name="Andreote F.D."/>
        </authorList>
    </citation>
    <scope>NUCLEOTIDE SEQUENCE [LARGE SCALE GENOMIC DNA]</scope>
    <source>
        <strain evidence="1 2">Nap-Phe MGV</strain>
    </source>
</reference>
<proteinExistence type="predicted"/>
<gene>
    <name evidence="1" type="ORF">C5Y93_22075</name>
</gene>
<organism evidence="1 2">
    <name type="scientific">Blastopirellula marina</name>
    <dbReference type="NCBI Taxonomy" id="124"/>
    <lineage>
        <taxon>Bacteria</taxon>
        <taxon>Pseudomonadati</taxon>
        <taxon>Planctomycetota</taxon>
        <taxon>Planctomycetia</taxon>
        <taxon>Pirellulales</taxon>
        <taxon>Pirellulaceae</taxon>
        <taxon>Blastopirellula</taxon>
    </lineage>
</organism>
<evidence type="ECO:0000313" key="1">
    <source>
        <dbReference type="EMBL" id="PQO43875.1"/>
    </source>
</evidence>
<evidence type="ECO:0000313" key="2">
    <source>
        <dbReference type="Proteomes" id="UP000237819"/>
    </source>
</evidence>
<dbReference type="AlphaFoldDB" id="A0A2S8GHD4"/>
<name>A0A2S8GHD4_9BACT</name>